<gene>
    <name evidence="2" type="ORF">DXH95_07700</name>
</gene>
<evidence type="ECO:0008006" key="4">
    <source>
        <dbReference type="Google" id="ProtNLM"/>
    </source>
</evidence>
<keyword evidence="3" id="KW-1185">Reference proteome</keyword>
<evidence type="ECO:0000313" key="3">
    <source>
        <dbReference type="Proteomes" id="UP000263833"/>
    </source>
</evidence>
<evidence type="ECO:0000256" key="1">
    <source>
        <dbReference type="SAM" id="MobiDB-lite"/>
    </source>
</evidence>
<feature type="compositionally biased region" description="Polar residues" evidence="1">
    <location>
        <begin position="1"/>
        <end position="12"/>
    </location>
</feature>
<dbReference type="Pfam" id="PF10082">
    <property type="entry name" value="BBP2_2"/>
    <property type="match status" value="1"/>
</dbReference>
<reference evidence="3" key="1">
    <citation type="submission" date="2018-08" db="EMBL/GenBank/DDBJ databases">
        <authorList>
            <person name="Kim S.-J."/>
            <person name="Jung G.-Y."/>
        </authorList>
    </citation>
    <scope>NUCLEOTIDE SEQUENCE [LARGE SCALE GENOMIC DNA]</scope>
    <source>
        <strain evidence="3">GY_G</strain>
    </source>
</reference>
<feature type="compositionally biased region" description="Low complexity" evidence="1">
    <location>
        <begin position="13"/>
        <end position="26"/>
    </location>
</feature>
<evidence type="ECO:0000313" key="2">
    <source>
        <dbReference type="EMBL" id="RDV07241.1"/>
    </source>
</evidence>
<proteinExistence type="predicted"/>
<sequence>MPNRGSYQINKVTSSHATSASGSATISPRAKLRSSLRACSSTPEPGGNSIIQMALSPLGRRLILSNMPGRKSQAGSVRTCGRVAIPFKSSVTSIFDILSEISALTFDAFSSLKPQTVRAIRIKPLPGQVRTKPKQLGPIAVLLCTLVSRPAFAQSEEIVTPFDLFEPERGEGIRISPNLLFFPSIESDATYDDNVYNNSQSKLDDLVLSFRPRSTIRTDLQRHEFSLTSGADIRRYADIKGENSEQFDIQGKGRFDLAERTEVIVDAGLRRGIEQRGTAGDQFLTDEPVAFNRKFGGLRVRREGGFLELMAEGRIAETRYRDTKINGLPFDLSERDSTVTRARIRSSAPTSHYSRVFVEASINKVDYSNSLPTQRDSDGYGVLAGMLLRLTSLVNLEVGVGYMRQKFDNPSVKDVSDVNFHLQVEWTPRADWQITAAADRVIDPSFRLDAPAIVHSDFSLEARKALGDRTLVSAELGISDEKYQGSGRKDMRFHASARAHYRLIDNVGLVAGVGWRKQDGNALGRDYAGITVTLGVRARF</sequence>
<dbReference type="Proteomes" id="UP000263833">
    <property type="component" value="Unassembled WGS sequence"/>
</dbReference>
<protein>
    <recommendedName>
        <fullName evidence="4">TIGR03016 family PEP-CTERM system-associated outer membrane protein</fullName>
    </recommendedName>
</protein>
<accession>A0A371BIS0</accession>
<dbReference type="OrthoDB" id="7398962at2"/>
<organism evidence="2 3">
    <name type="scientific">Sphingorhabdus pulchriflava</name>
    <dbReference type="NCBI Taxonomy" id="2292257"/>
    <lineage>
        <taxon>Bacteria</taxon>
        <taxon>Pseudomonadati</taxon>
        <taxon>Pseudomonadota</taxon>
        <taxon>Alphaproteobacteria</taxon>
        <taxon>Sphingomonadales</taxon>
        <taxon>Sphingomonadaceae</taxon>
        <taxon>Sphingorhabdus</taxon>
    </lineage>
</organism>
<dbReference type="InterPro" id="IPR018759">
    <property type="entry name" value="BBP2_2"/>
</dbReference>
<name>A0A371BIS0_9SPHN</name>
<dbReference type="EMBL" id="QRGP01000001">
    <property type="protein sequence ID" value="RDV07241.1"/>
    <property type="molecule type" value="Genomic_DNA"/>
</dbReference>
<dbReference type="SUPFAM" id="SSF56935">
    <property type="entry name" value="Porins"/>
    <property type="match status" value="1"/>
</dbReference>
<feature type="region of interest" description="Disordered" evidence="1">
    <location>
        <begin position="1"/>
        <end position="26"/>
    </location>
</feature>
<comment type="caution">
    <text evidence="2">The sequence shown here is derived from an EMBL/GenBank/DDBJ whole genome shotgun (WGS) entry which is preliminary data.</text>
</comment>
<dbReference type="AlphaFoldDB" id="A0A371BIS0"/>